<dbReference type="Gene3D" id="2.60.40.10">
    <property type="entry name" value="Immunoglobulins"/>
    <property type="match status" value="1"/>
</dbReference>
<keyword evidence="3" id="KW-1185">Reference proteome</keyword>
<name>A0A916UU78_9HYPH</name>
<reference evidence="2" key="1">
    <citation type="journal article" date="2014" name="Int. J. Syst. Evol. Microbiol.">
        <title>Complete genome sequence of Corynebacterium casei LMG S-19264T (=DSM 44701T), isolated from a smear-ripened cheese.</title>
        <authorList>
            <consortium name="US DOE Joint Genome Institute (JGI-PGF)"/>
            <person name="Walter F."/>
            <person name="Albersmeier A."/>
            <person name="Kalinowski J."/>
            <person name="Ruckert C."/>
        </authorList>
    </citation>
    <scope>NUCLEOTIDE SEQUENCE</scope>
    <source>
        <strain evidence="2">CGMCC 1.12919</strain>
    </source>
</reference>
<evidence type="ECO:0000313" key="2">
    <source>
        <dbReference type="EMBL" id="GGC88698.1"/>
    </source>
</evidence>
<feature type="domain" description="Sulphur oxidation protein SoxZ" evidence="1">
    <location>
        <begin position="10"/>
        <end position="101"/>
    </location>
</feature>
<evidence type="ECO:0000313" key="3">
    <source>
        <dbReference type="Proteomes" id="UP000637002"/>
    </source>
</evidence>
<comment type="caution">
    <text evidence="2">The sequence shown here is derived from an EMBL/GenBank/DDBJ whole genome shotgun (WGS) entry which is preliminary data.</text>
</comment>
<reference evidence="2" key="2">
    <citation type="submission" date="2020-09" db="EMBL/GenBank/DDBJ databases">
        <authorList>
            <person name="Sun Q."/>
            <person name="Zhou Y."/>
        </authorList>
    </citation>
    <scope>NUCLEOTIDE SEQUENCE</scope>
    <source>
        <strain evidence="2">CGMCC 1.12919</strain>
    </source>
</reference>
<dbReference type="NCBIfam" id="TIGR04490">
    <property type="entry name" value="SoxZ_true"/>
    <property type="match status" value="1"/>
</dbReference>
<dbReference type="InterPro" id="IPR013783">
    <property type="entry name" value="Ig-like_fold"/>
</dbReference>
<proteinExistence type="predicted"/>
<gene>
    <name evidence="2" type="ORF">GCM10010994_53260</name>
</gene>
<protein>
    <submittedName>
        <fullName evidence="2">Thiosulfate oxidation carrier complex protein SoxZ</fullName>
    </submittedName>
</protein>
<accession>A0A916UU78</accession>
<evidence type="ECO:0000259" key="1">
    <source>
        <dbReference type="Pfam" id="PF08770"/>
    </source>
</evidence>
<dbReference type="InterPro" id="IPR014756">
    <property type="entry name" value="Ig_E-set"/>
</dbReference>
<dbReference type="AlphaFoldDB" id="A0A916UU78"/>
<dbReference type="Pfam" id="PF08770">
    <property type="entry name" value="SoxZ"/>
    <property type="match status" value="1"/>
</dbReference>
<dbReference type="InterPro" id="IPR030995">
    <property type="entry name" value="SoxZ"/>
</dbReference>
<dbReference type="InterPro" id="IPR014880">
    <property type="entry name" value="SoxZ_dom"/>
</dbReference>
<dbReference type="RefSeq" id="WP_188612222.1">
    <property type="nucleotide sequence ID" value="NZ_BMGG01000011.1"/>
</dbReference>
<organism evidence="2 3">
    <name type="scientific">Chelatococcus reniformis</name>
    <dbReference type="NCBI Taxonomy" id="1494448"/>
    <lineage>
        <taxon>Bacteria</taxon>
        <taxon>Pseudomonadati</taxon>
        <taxon>Pseudomonadota</taxon>
        <taxon>Alphaproteobacteria</taxon>
        <taxon>Hyphomicrobiales</taxon>
        <taxon>Chelatococcaceae</taxon>
        <taxon>Chelatococcus</taxon>
    </lineage>
</organism>
<dbReference type="EMBL" id="BMGG01000011">
    <property type="protein sequence ID" value="GGC88698.1"/>
    <property type="molecule type" value="Genomic_DNA"/>
</dbReference>
<sequence>MSRALVSVPTTARRGEVIEIRAMAAHLMETGHRTDATGTTIPRNIIHRFVCTYDGDEIFSAVLFPAIAANPFLAFTTTATTSGVIAFSWFGDDGSVQQATAEITVT</sequence>
<dbReference type="SUPFAM" id="SSF81296">
    <property type="entry name" value="E set domains"/>
    <property type="match status" value="1"/>
</dbReference>
<dbReference type="Proteomes" id="UP000637002">
    <property type="component" value="Unassembled WGS sequence"/>
</dbReference>